<protein>
    <submittedName>
        <fullName evidence="1">Uncharacterized protein</fullName>
    </submittedName>
</protein>
<dbReference type="KEGG" id="hwc:Hqrw_4150"/>
<sequence length="265" mass="29136">MFDHRELSSPVAAIKDAYAPNAIILDVESDFETIPPAIAEGLGIFVESVTPSSYPTDWLPSDAPSPLIQYAGSEFTIGMPGDGTVTWTRQTTPPTILIKQRAAGTPTQFLEFLIAEAIVQIDTGVPEHFLPFFESAYTELDSAVPLGPAEVYQLAVALYDAWVGLQTRPTFNSLDETHPELYTAWHDAGNRLNDRLEELPGAVARGETGFADATEYACSAIKHDLELPTPFTALDTQAFLEYDAEYAVRWGRKTFEKLDESESLD</sequence>
<gene>
    <name evidence="1" type="ordered locus">Hqrw_4150</name>
</gene>
<dbReference type="GeneID" id="12449059"/>
<dbReference type="HOGENOM" id="CLU_1063980_0_0_2"/>
<dbReference type="AlphaFoldDB" id="G0LFW0"/>
<dbReference type="OrthoDB" id="198543at2157"/>
<evidence type="ECO:0000313" key="2">
    <source>
        <dbReference type="Proteomes" id="UP000007954"/>
    </source>
</evidence>
<reference evidence="1 2" key="1">
    <citation type="journal article" date="2011" name="PLoS ONE">
        <title>Haloquadratum walsbyi: limited diversity in a global pond.</title>
        <authorList>
            <person name="Dyall-Smith M."/>
            <person name="Pfeiffer F."/>
            <person name="Klee K."/>
            <person name="Palm P."/>
            <person name="Gross K."/>
            <person name="Schuster S.C."/>
            <person name="Rampp M."/>
            <person name="Oesterhelt D."/>
        </authorList>
    </citation>
    <scope>NUCLEOTIDE SEQUENCE [LARGE SCALE GENOMIC DNA]</scope>
    <source>
        <strain evidence="2">DSM 16854 / JCM 12705 / C23</strain>
    </source>
</reference>
<dbReference type="InterPro" id="IPR055515">
    <property type="entry name" value="DUF7089"/>
</dbReference>
<evidence type="ECO:0000313" key="1">
    <source>
        <dbReference type="EMBL" id="CCC41873.1"/>
    </source>
</evidence>
<dbReference type="Pfam" id="PF23363">
    <property type="entry name" value="DUF7089"/>
    <property type="match status" value="1"/>
</dbReference>
<organism evidence="1 2">
    <name type="scientific">Haloquadratum walsbyi (strain DSM 16854 / JCM 12705 / C23)</name>
    <dbReference type="NCBI Taxonomy" id="768065"/>
    <lineage>
        <taxon>Archaea</taxon>
        <taxon>Methanobacteriati</taxon>
        <taxon>Methanobacteriota</taxon>
        <taxon>Stenosarchaea group</taxon>
        <taxon>Halobacteria</taxon>
        <taxon>Halobacteriales</taxon>
        <taxon>Haloferacaceae</taxon>
        <taxon>Haloquadratum</taxon>
    </lineage>
</organism>
<dbReference type="RefSeq" id="WP_014557139.1">
    <property type="nucleotide sequence ID" value="NC_017459.1"/>
</dbReference>
<dbReference type="EMBL" id="FR746099">
    <property type="protein sequence ID" value="CCC41873.1"/>
    <property type="molecule type" value="Genomic_DNA"/>
</dbReference>
<name>G0LFW0_HALWC</name>
<dbReference type="Proteomes" id="UP000007954">
    <property type="component" value="Chromosome"/>
</dbReference>
<accession>G0LFW0</accession>
<proteinExistence type="predicted"/>